<evidence type="ECO:0000313" key="4">
    <source>
        <dbReference type="Proteomes" id="UP000245838"/>
    </source>
</evidence>
<proteinExistence type="predicted"/>
<dbReference type="STRING" id="343509.SG1218"/>
<reference evidence="1 3" key="1">
    <citation type="journal article" date="2006" name="Genome Res.">
        <title>Massive genome erosion and functional adaptations provide insights into the symbiotic lifestyle of Sodalis glossinidius in the tsetse host.</title>
        <authorList>
            <person name="Toh H."/>
            <person name="Weiss B.L."/>
            <person name="Perkin S.A.H."/>
            <person name="Yamashita A."/>
            <person name="Oshima K."/>
            <person name="Hattori M."/>
            <person name="Aksoy S."/>
        </authorList>
    </citation>
    <scope>NUCLEOTIDE SEQUENCE [LARGE SCALE GENOMIC DNA]</scope>
    <source>
        <strain evidence="3">morsitans</strain>
        <strain evidence="1">Morsitans</strain>
    </source>
</reference>
<keyword evidence="3" id="KW-1185">Reference proteome</keyword>
<evidence type="ECO:0000313" key="3">
    <source>
        <dbReference type="Proteomes" id="UP000001932"/>
    </source>
</evidence>
<dbReference type="EMBL" id="LN854557">
    <property type="protein sequence ID" value="CRL45190.1"/>
    <property type="molecule type" value="Genomic_DNA"/>
</dbReference>
<dbReference type="HOGENOM" id="CLU_124470_0_0_6"/>
<dbReference type="EMBL" id="AP008232">
    <property type="protein sequence ID" value="BAE74493.1"/>
    <property type="molecule type" value="Genomic_DNA"/>
</dbReference>
<dbReference type="Proteomes" id="UP000245838">
    <property type="component" value="Chromosome sggmmb4_Chromosome"/>
</dbReference>
<evidence type="ECO:0000313" key="2">
    <source>
        <dbReference type="EMBL" id="CRL45190.1"/>
    </source>
</evidence>
<dbReference type="OrthoDB" id="9032784at2"/>
<dbReference type="AlphaFoldDB" id="Q2NTN2"/>
<dbReference type="Proteomes" id="UP000001932">
    <property type="component" value="Chromosome"/>
</dbReference>
<accession>Q2NTN2</accession>
<name>Q2NTN2_SODGM</name>
<sequence>MGVVTFDSKAFRALCPMFASVSEDLLQARFNQAATLYLDNTDASLIADLKEREQLLFLLVAHLCALRGEDSGLVGRITSASEGSVSVDSSGSNDASWWYLQTPYGADYWQATAPYRTWRYHAGGSPSRYPTHYYSRPTPLALTIFEENRDDATCHVDGGLPDRGSDPSGWQRYCHHHCADHRCYDDR</sequence>
<dbReference type="InterPro" id="IPR025127">
    <property type="entry name" value="DUF4054"/>
</dbReference>
<reference evidence="2 4" key="2">
    <citation type="submission" date="2015-05" db="EMBL/GenBank/DDBJ databases">
        <authorList>
            <person name="Goodhead I."/>
        </authorList>
    </citation>
    <scope>NUCLEOTIDE SEQUENCE [LARGE SCALE GENOMIC DNA]</scope>
    <source>
        <strain evidence="2">B4</strain>
        <strain evidence="4">morsitans</strain>
    </source>
</reference>
<organism evidence="1 3">
    <name type="scientific">Sodalis glossinidius (strain morsitans)</name>
    <dbReference type="NCBI Taxonomy" id="343509"/>
    <lineage>
        <taxon>Bacteria</taxon>
        <taxon>Pseudomonadati</taxon>
        <taxon>Pseudomonadota</taxon>
        <taxon>Gammaproteobacteria</taxon>
        <taxon>Enterobacterales</taxon>
        <taxon>Bruguierivoracaceae</taxon>
        <taxon>Sodalis</taxon>
    </lineage>
</organism>
<evidence type="ECO:0000313" key="1">
    <source>
        <dbReference type="EMBL" id="BAE74493.1"/>
    </source>
</evidence>
<dbReference type="KEGG" id="sgl:SG1218"/>
<protein>
    <submittedName>
        <fullName evidence="1">Uncharacterized protein</fullName>
    </submittedName>
</protein>
<dbReference type="eggNOG" id="ENOG5032T5E">
    <property type="taxonomic scope" value="Bacteria"/>
</dbReference>
<dbReference type="Pfam" id="PF13262">
    <property type="entry name" value="DUF4054"/>
    <property type="match status" value="1"/>
</dbReference>
<gene>
    <name evidence="1" type="ordered locus">SG1218</name>
    <name evidence="2" type="ORF">SGGMMB4_02739</name>
</gene>